<dbReference type="RefSeq" id="WP_338686170.1">
    <property type="nucleotide sequence ID" value="NZ_AP024702.1"/>
</dbReference>
<accession>A0ABN6H790</accession>
<evidence type="ECO:0000256" key="1">
    <source>
        <dbReference type="SAM" id="Phobius"/>
    </source>
</evidence>
<reference evidence="2 3" key="1">
    <citation type="submission" date="2021-06" db="EMBL/GenBank/DDBJ databases">
        <title>Complete genome of Haloferula helveola possessing various polysaccharide degrading enzymes.</title>
        <authorList>
            <person name="Takami H."/>
            <person name="Huang C."/>
            <person name="Hamasaki K."/>
        </authorList>
    </citation>
    <scope>NUCLEOTIDE SEQUENCE [LARGE SCALE GENOMIC DNA]</scope>
    <source>
        <strain evidence="2 3">CN-1</strain>
    </source>
</reference>
<keyword evidence="1" id="KW-1133">Transmembrane helix</keyword>
<gene>
    <name evidence="2" type="ORF">HAHE_34380</name>
</gene>
<evidence type="ECO:0000313" key="2">
    <source>
        <dbReference type="EMBL" id="BCX49530.1"/>
    </source>
</evidence>
<sequence length="127" mass="14135">MNALRRPAPWFGAFAVWFGVLWWLSSGVPDFPETLQFRSSDKILHIGYFFGGAGLLSAGLFLRHPDAPARKRIVVSVVALTLVGILDEFHQSFVPGRQGNDPYDLAADIIGALLGSFVFQPFRRFLK</sequence>
<keyword evidence="1" id="KW-0472">Membrane</keyword>
<dbReference type="PANTHER" id="PTHR28008:SF1">
    <property type="entry name" value="DOMAIN PROTEIN, PUTATIVE (AFU_ORTHOLOGUE AFUA_3G10980)-RELATED"/>
    <property type="match status" value="1"/>
</dbReference>
<organism evidence="2 3">
    <name type="scientific">Haloferula helveola</name>
    <dbReference type="NCBI Taxonomy" id="490095"/>
    <lineage>
        <taxon>Bacteria</taxon>
        <taxon>Pseudomonadati</taxon>
        <taxon>Verrucomicrobiota</taxon>
        <taxon>Verrucomicrobiia</taxon>
        <taxon>Verrucomicrobiales</taxon>
        <taxon>Verrucomicrobiaceae</taxon>
        <taxon>Haloferula</taxon>
    </lineage>
</organism>
<feature type="transmembrane region" description="Helical" evidence="1">
    <location>
        <begin position="43"/>
        <end position="62"/>
    </location>
</feature>
<protein>
    <submittedName>
        <fullName evidence="2">Resistance protein vanZ</fullName>
    </submittedName>
</protein>
<dbReference type="EMBL" id="AP024702">
    <property type="protein sequence ID" value="BCX49530.1"/>
    <property type="molecule type" value="Genomic_DNA"/>
</dbReference>
<keyword evidence="3" id="KW-1185">Reference proteome</keyword>
<name>A0ABN6H790_9BACT</name>
<proteinExistence type="predicted"/>
<dbReference type="NCBIfam" id="NF037970">
    <property type="entry name" value="vanZ_1"/>
    <property type="match status" value="1"/>
</dbReference>
<feature type="transmembrane region" description="Helical" evidence="1">
    <location>
        <begin position="74"/>
        <end position="93"/>
    </location>
</feature>
<evidence type="ECO:0000313" key="3">
    <source>
        <dbReference type="Proteomes" id="UP001374893"/>
    </source>
</evidence>
<feature type="transmembrane region" description="Helical" evidence="1">
    <location>
        <begin position="105"/>
        <end position="122"/>
    </location>
</feature>
<keyword evidence="1" id="KW-0812">Transmembrane</keyword>
<dbReference type="PANTHER" id="PTHR28008">
    <property type="entry name" value="DOMAIN PROTEIN, PUTATIVE (AFU_ORTHOLOGUE AFUA_3G10980)-RELATED"/>
    <property type="match status" value="1"/>
</dbReference>
<dbReference type="Proteomes" id="UP001374893">
    <property type="component" value="Chromosome"/>
</dbReference>